<feature type="domain" description="Radical SAM core" evidence="7">
    <location>
        <begin position="97"/>
        <end position="245"/>
    </location>
</feature>
<dbReference type="GO" id="GO:0046872">
    <property type="term" value="F:metal ion binding"/>
    <property type="evidence" value="ECO:0007669"/>
    <property type="project" value="UniProtKB-KW"/>
</dbReference>
<dbReference type="PANTHER" id="PTHR43273:SF3">
    <property type="entry name" value="ANAEROBIC SULFATASE-MATURATING ENZYME HOMOLOG ASLB-RELATED"/>
    <property type="match status" value="1"/>
</dbReference>
<evidence type="ECO:0000256" key="5">
    <source>
        <dbReference type="ARBA" id="ARBA00023014"/>
    </source>
</evidence>
<name>A0A7X4K978_9BURK</name>
<keyword evidence="2" id="KW-0949">S-adenosyl-L-methionine</keyword>
<dbReference type="Pfam" id="PF04055">
    <property type="entry name" value="Radical_SAM"/>
    <property type="match status" value="1"/>
</dbReference>
<dbReference type="GO" id="GO:0016491">
    <property type="term" value="F:oxidoreductase activity"/>
    <property type="evidence" value="ECO:0007669"/>
    <property type="project" value="InterPro"/>
</dbReference>
<evidence type="ECO:0000313" key="9">
    <source>
        <dbReference type="Proteomes" id="UP000450012"/>
    </source>
</evidence>
<evidence type="ECO:0000256" key="2">
    <source>
        <dbReference type="ARBA" id="ARBA00022691"/>
    </source>
</evidence>
<evidence type="ECO:0000256" key="4">
    <source>
        <dbReference type="ARBA" id="ARBA00023004"/>
    </source>
</evidence>
<evidence type="ECO:0000259" key="7">
    <source>
        <dbReference type="Pfam" id="PF04055"/>
    </source>
</evidence>
<keyword evidence="3" id="KW-0479">Metal-binding</keyword>
<reference evidence="8 9" key="1">
    <citation type="submission" date="2019-12" db="EMBL/GenBank/DDBJ databases">
        <title>Novel species isolated from a subtropical stream in China.</title>
        <authorList>
            <person name="Lu H."/>
        </authorList>
    </citation>
    <scope>NUCLEOTIDE SEQUENCE [LARGE SCALE GENOMIC DNA]</scope>
    <source>
        <strain evidence="8 9">FT55W</strain>
    </source>
</reference>
<dbReference type="SUPFAM" id="SSF102114">
    <property type="entry name" value="Radical SAM enzymes"/>
    <property type="match status" value="1"/>
</dbReference>
<dbReference type="InterPro" id="IPR013785">
    <property type="entry name" value="Aldolase_TIM"/>
</dbReference>
<dbReference type="InterPro" id="IPR058240">
    <property type="entry name" value="rSAM_sf"/>
</dbReference>
<dbReference type="EMBL" id="WWCK01000001">
    <property type="protein sequence ID" value="MYM65721.1"/>
    <property type="molecule type" value="Genomic_DNA"/>
</dbReference>
<comment type="similarity">
    <text evidence="6">Belongs to the radical SAM superfamily. Anaerobic sulfatase-maturating enzyme family.</text>
</comment>
<dbReference type="AlphaFoldDB" id="A0A7X4K978"/>
<dbReference type="Gene3D" id="3.20.20.70">
    <property type="entry name" value="Aldolase class I"/>
    <property type="match status" value="1"/>
</dbReference>
<comment type="caution">
    <text evidence="8">The sequence shown here is derived from an EMBL/GenBank/DDBJ whole genome shotgun (WGS) entry which is preliminary data.</text>
</comment>
<dbReference type="InterPro" id="IPR023885">
    <property type="entry name" value="4Fe4S-binding_SPASM_dom"/>
</dbReference>
<dbReference type="SFLD" id="SFLDS00029">
    <property type="entry name" value="Radical_SAM"/>
    <property type="match status" value="1"/>
</dbReference>
<dbReference type="InterPro" id="IPR007197">
    <property type="entry name" value="rSAM"/>
</dbReference>
<accession>A0A7X4K978</accession>
<protein>
    <submittedName>
        <fullName evidence="8">Radical SAM protein</fullName>
    </submittedName>
</protein>
<dbReference type="Proteomes" id="UP000450012">
    <property type="component" value="Unassembled WGS sequence"/>
</dbReference>
<dbReference type="CDD" id="cd01335">
    <property type="entry name" value="Radical_SAM"/>
    <property type="match status" value="1"/>
</dbReference>
<sequence length="444" mass="48826">MQHKLSFYHVATPPFLDPADGAVNRIVLATRSGQVRIIDEGTWQRLLAGAPSLPDALMSELAGMQLLVPADENELQQVLARSNASSAASSDYYSVIQPTALCQLGCDYCGQEHTSKQLSEVDQDLVLERISNGIRRSNRYASLSICWFGGEPLLGLAAMRRMTPRLIEIAAAANCTYGAKLVTNGVALTPALISELVGPMRVKQIEVTLDGIAEVHDARRHNKGGGRTFERIFANLLALAKCAQDGLSVSVRCNVDRRNYHSVSPLLRQLAEAGLQGKIRFYVASVYSWGNTAHELALSPEEFAAMETDWLTQQVELGFDPQLIPAQKSIVCMAVKPESRLYDAYGNIFNCTEVSYVPSYGMPNKYLLGQLWKEDATSARDRLGDFNQKIEDGAYQCSSCCMLPVCGGGCPKKWLEGYVPCPSSKRNMRDRLQLMYAASLQQQA</sequence>
<organism evidence="8 9">
    <name type="scientific">Duganella rivi</name>
    <dbReference type="NCBI Taxonomy" id="2666083"/>
    <lineage>
        <taxon>Bacteria</taxon>
        <taxon>Pseudomonadati</taxon>
        <taxon>Pseudomonadota</taxon>
        <taxon>Betaproteobacteria</taxon>
        <taxon>Burkholderiales</taxon>
        <taxon>Oxalobacteraceae</taxon>
        <taxon>Telluria group</taxon>
        <taxon>Duganella</taxon>
    </lineage>
</organism>
<proteinExistence type="inferred from homology"/>
<keyword evidence="4" id="KW-0408">Iron</keyword>
<keyword evidence="9" id="KW-1185">Reference proteome</keyword>
<keyword evidence="5" id="KW-0411">Iron-sulfur</keyword>
<dbReference type="SFLD" id="SFLDG01067">
    <property type="entry name" value="SPASM/twitch_domain_containing"/>
    <property type="match status" value="1"/>
</dbReference>
<dbReference type="InterPro" id="IPR023867">
    <property type="entry name" value="Sulphatase_maturase_rSAM"/>
</dbReference>
<gene>
    <name evidence="8" type="ORF">GTP45_02595</name>
</gene>
<evidence type="ECO:0000313" key="8">
    <source>
        <dbReference type="EMBL" id="MYM65721.1"/>
    </source>
</evidence>
<evidence type="ECO:0000256" key="6">
    <source>
        <dbReference type="ARBA" id="ARBA00023601"/>
    </source>
</evidence>
<dbReference type="NCBIfam" id="TIGR04085">
    <property type="entry name" value="rSAM_more_4Fe4S"/>
    <property type="match status" value="1"/>
</dbReference>
<dbReference type="UniPathway" id="UPA00782"/>
<dbReference type="RefSeq" id="WP_161012302.1">
    <property type="nucleotide sequence ID" value="NZ_WWCK01000001.1"/>
</dbReference>
<comment type="cofactor">
    <cofactor evidence="1">
        <name>[4Fe-4S] cluster</name>
        <dbReference type="ChEBI" id="CHEBI:49883"/>
    </cofactor>
</comment>
<evidence type="ECO:0000256" key="1">
    <source>
        <dbReference type="ARBA" id="ARBA00001966"/>
    </source>
</evidence>
<evidence type="ECO:0000256" key="3">
    <source>
        <dbReference type="ARBA" id="ARBA00022723"/>
    </source>
</evidence>
<dbReference type="PANTHER" id="PTHR43273">
    <property type="entry name" value="ANAEROBIC SULFATASE-MATURATING ENZYME HOMOLOG ASLB-RELATED"/>
    <property type="match status" value="1"/>
</dbReference>
<dbReference type="GO" id="GO:0051536">
    <property type="term" value="F:iron-sulfur cluster binding"/>
    <property type="evidence" value="ECO:0007669"/>
    <property type="project" value="UniProtKB-KW"/>
</dbReference>